<gene>
    <name evidence="2 3" type="primary">LOC110782779</name>
</gene>
<evidence type="ECO:0000313" key="2">
    <source>
        <dbReference type="RefSeq" id="XP_021842714.2"/>
    </source>
</evidence>
<evidence type="ECO:0000313" key="3">
    <source>
        <dbReference type="RefSeq" id="XP_056699400.1"/>
    </source>
</evidence>
<dbReference type="RefSeq" id="XP_056699400.1">
    <property type="nucleotide sequence ID" value="XM_056843422.1"/>
</dbReference>
<dbReference type="Proteomes" id="UP000813463">
    <property type="component" value="Chromosome 4"/>
</dbReference>
<keyword evidence="1" id="KW-1185">Reference proteome</keyword>
<proteinExistence type="predicted"/>
<dbReference type="PANTHER" id="PTHR33156">
    <property type="entry name" value="OS02G0230000 PROTEIN"/>
    <property type="match status" value="1"/>
</dbReference>
<organism evidence="1 2">
    <name type="scientific">Spinacia oleracea</name>
    <name type="common">Spinach</name>
    <dbReference type="NCBI Taxonomy" id="3562"/>
    <lineage>
        <taxon>Eukaryota</taxon>
        <taxon>Viridiplantae</taxon>
        <taxon>Streptophyta</taxon>
        <taxon>Embryophyta</taxon>
        <taxon>Tracheophyta</taxon>
        <taxon>Spermatophyta</taxon>
        <taxon>Magnoliopsida</taxon>
        <taxon>eudicotyledons</taxon>
        <taxon>Gunneridae</taxon>
        <taxon>Pentapetalae</taxon>
        <taxon>Caryophyllales</taxon>
        <taxon>Chenopodiaceae</taxon>
        <taxon>Chenopodioideae</taxon>
        <taxon>Anserineae</taxon>
        <taxon>Spinacia</taxon>
    </lineage>
</organism>
<dbReference type="AlphaFoldDB" id="A0A9R0I4W0"/>
<dbReference type="KEGG" id="soe:110782779"/>
<reference evidence="2 3" key="2">
    <citation type="submission" date="2025-05" db="UniProtKB">
        <authorList>
            <consortium name="RefSeq"/>
        </authorList>
    </citation>
    <scope>IDENTIFICATION</scope>
    <source>
        <tissue evidence="2 3">Leaf</tissue>
    </source>
</reference>
<protein>
    <submittedName>
        <fullName evidence="2">Protein NUCLEAR FUSION DEFECTIVE 6, mitochondrial isoform X1</fullName>
    </submittedName>
    <submittedName>
        <fullName evidence="3">Protein NUCLEAR FUSION DEFECTIVE 6, mitochondrial isoform X2</fullName>
    </submittedName>
</protein>
<dbReference type="RefSeq" id="XP_021842714.2">
    <property type="nucleotide sequence ID" value="XM_021987022.2"/>
</dbReference>
<dbReference type="PANTHER" id="PTHR33156:SF48">
    <property type="entry name" value="PROTEIN NUCLEAR FUSION DEFECTIVE 6, MITOCHONDRIAL"/>
    <property type="match status" value="1"/>
</dbReference>
<sequence>MATVTAARSIYRSTSVRSAAAKFASVAKSARSPFRASSVSNSLSRRIFRCPVELSACVETMRPFHTATASALMTSMLSVSCHTHGWVSDGIFLREYSCFAGNATRLGLDLLYVEPDTSSSLTIGKTPTKGCNLFQLKFVVFSNK</sequence>
<reference evidence="1" key="1">
    <citation type="journal article" date="2021" name="Nat. Commun.">
        <title>Genomic analyses provide insights into spinach domestication and the genetic basis of agronomic traits.</title>
        <authorList>
            <person name="Cai X."/>
            <person name="Sun X."/>
            <person name="Xu C."/>
            <person name="Sun H."/>
            <person name="Wang X."/>
            <person name="Ge C."/>
            <person name="Zhang Z."/>
            <person name="Wang Q."/>
            <person name="Fei Z."/>
            <person name="Jiao C."/>
            <person name="Wang Q."/>
        </authorList>
    </citation>
    <scope>NUCLEOTIDE SEQUENCE [LARGE SCALE GENOMIC DNA]</scope>
    <source>
        <strain evidence="1">cv. Varoflay</strain>
    </source>
</reference>
<dbReference type="GO" id="GO:0005739">
    <property type="term" value="C:mitochondrion"/>
    <property type="evidence" value="ECO:0007669"/>
    <property type="project" value="TreeGrafter"/>
</dbReference>
<dbReference type="GeneID" id="110782779"/>
<accession>A0A9R0I4W0</accession>
<dbReference type="InterPro" id="IPR043459">
    <property type="entry name" value="NFD6/NOXY2-like"/>
</dbReference>
<name>A0A9R0I4W0_SPIOL</name>
<evidence type="ECO:0000313" key="1">
    <source>
        <dbReference type="Proteomes" id="UP000813463"/>
    </source>
</evidence>